<proteinExistence type="predicted"/>
<dbReference type="RefSeq" id="WP_058583175.1">
    <property type="nucleotide sequence ID" value="NZ_LOPU01000034.1"/>
</dbReference>
<name>A0A0W1R4L0_9EURY</name>
<dbReference type="EMBL" id="LOPU01000034">
    <property type="protein sequence ID" value="KTG08093.1"/>
    <property type="molecule type" value="Genomic_DNA"/>
</dbReference>
<gene>
    <name evidence="2" type="ORF">AUR64_00505</name>
</gene>
<comment type="caution">
    <text evidence="2">The sequence shown here is derived from an EMBL/GenBank/DDBJ whole genome shotgun (WGS) entry which is preliminary data.</text>
</comment>
<keyword evidence="3" id="KW-1185">Reference proteome</keyword>
<evidence type="ECO:0000256" key="1">
    <source>
        <dbReference type="SAM" id="Phobius"/>
    </source>
</evidence>
<accession>A0A0W1R4L0</accession>
<dbReference type="STRING" id="1514971.AUR64_00505"/>
<organism evidence="2 3">
    <name type="scientific">Haloprofundus marisrubri</name>
    <dbReference type="NCBI Taxonomy" id="1514971"/>
    <lineage>
        <taxon>Archaea</taxon>
        <taxon>Methanobacteriati</taxon>
        <taxon>Methanobacteriota</taxon>
        <taxon>Stenosarchaea group</taxon>
        <taxon>Halobacteria</taxon>
        <taxon>Halobacteriales</taxon>
        <taxon>Haloferacaceae</taxon>
        <taxon>Haloprofundus</taxon>
    </lineage>
</organism>
<dbReference type="Proteomes" id="UP000054387">
    <property type="component" value="Unassembled WGS sequence"/>
</dbReference>
<evidence type="ECO:0000313" key="2">
    <source>
        <dbReference type="EMBL" id="KTG08093.1"/>
    </source>
</evidence>
<sequence>MHRNENEWWLSSLLDSALFSEPSGGLNASVQFVAALLFTGMYVYFDVLLGSPSSHLLFLATAAGLSGLAESLPKERRRTAGVLRIAGISVALALIVLVWVAPEFVIGP</sequence>
<dbReference type="AlphaFoldDB" id="A0A0W1R4L0"/>
<dbReference type="OrthoDB" id="351217at2157"/>
<evidence type="ECO:0000313" key="3">
    <source>
        <dbReference type="Proteomes" id="UP000054387"/>
    </source>
</evidence>
<dbReference type="Pfam" id="PF26041">
    <property type="entry name" value="DUF8011"/>
    <property type="match status" value="1"/>
</dbReference>
<keyword evidence="1" id="KW-1133">Transmembrane helix</keyword>
<dbReference type="InterPro" id="IPR058324">
    <property type="entry name" value="DUF8011"/>
</dbReference>
<feature type="transmembrane region" description="Helical" evidence="1">
    <location>
        <begin position="81"/>
        <end position="101"/>
    </location>
</feature>
<reference evidence="2 3" key="1">
    <citation type="submission" date="2015-12" db="EMBL/GenBank/DDBJ databases">
        <title>Haloprofundus marisrubri gen. nov., sp. nov., an extremely halophilic archaeon isolated from the Discovery deep brine-seawater interface in the Red Sea.</title>
        <authorList>
            <person name="Zhang G."/>
            <person name="Stingl U."/>
            <person name="Rashid M."/>
        </authorList>
    </citation>
    <scope>NUCLEOTIDE SEQUENCE [LARGE SCALE GENOMIC DNA]</scope>
    <source>
        <strain evidence="2 3">SB9</strain>
    </source>
</reference>
<feature type="transmembrane region" description="Helical" evidence="1">
    <location>
        <begin position="51"/>
        <end position="69"/>
    </location>
</feature>
<protein>
    <submittedName>
        <fullName evidence="2">Uncharacterized protein</fullName>
    </submittedName>
</protein>
<keyword evidence="1" id="KW-0472">Membrane</keyword>
<keyword evidence="1" id="KW-0812">Transmembrane</keyword>